<dbReference type="AlphaFoldDB" id="A0A1T4ZVU4"/>
<evidence type="ECO:0000313" key="1">
    <source>
        <dbReference type="EMBL" id="SKB26828.1"/>
    </source>
</evidence>
<keyword evidence="2" id="KW-1185">Reference proteome</keyword>
<sequence>MTDTAGPVHVTQAEADRALKWINHNLMLAKGLMKSSSEAGNGAENFRAHDAHQALSVAKAALSATPAQEVDETEPLRPLRDIRAISADPGNKRILCLHFNRETDGGDREAILAAINAAPRGALAPEGDAR</sequence>
<evidence type="ECO:0000313" key="2">
    <source>
        <dbReference type="Proteomes" id="UP000190044"/>
    </source>
</evidence>
<proteinExistence type="predicted"/>
<organism evidence="1 2">
    <name type="scientific">Sphingopyxis flava</name>
    <dbReference type="NCBI Taxonomy" id="1507287"/>
    <lineage>
        <taxon>Bacteria</taxon>
        <taxon>Pseudomonadati</taxon>
        <taxon>Pseudomonadota</taxon>
        <taxon>Alphaproteobacteria</taxon>
        <taxon>Sphingomonadales</taxon>
        <taxon>Sphingomonadaceae</taxon>
        <taxon>Sphingopyxis</taxon>
    </lineage>
</organism>
<gene>
    <name evidence="1" type="ORF">SAMN06295937_1001239</name>
</gene>
<dbReference type="EMBL" id="FUYP01000001">
    <property type="protein sequence ID" value="SKB26828.1"/>
    <property type="molecule type" value="Genomic_DNA"/>
</dbReference>
<protein>
    <submittedName>
        <fullName evidence="1">Uncharacterized protein</fullName>
    </submittedName>
</protein>
<reference evidence="2" key="1">
    <citation type="submission" date="2017-02" db="EMBL/GenBank/DDBJ databases">
        <authorList>
            <person name="Varghese N."/>
            <person name="Submissions S."/>
        </authorList>
    </citation>
    <scope>NUCLEOTIDE SEQUENCE [LARGE SCALE GENOMIC DNA]</scope>
    <source>
        <strain evidence="2">R11H</strain>
    </source>
</reference>
<dbReference type="RefSeq" id="WP_079636851.1">
    <property type="nucleotide sequence ID" value="NZ_FUYP01000001.1"/>
</dbReference>
<dbReference type="OrthoDB" id="9991019at2"/>
<accession>A0A1T4ZVU4</accession>
<name>A0A1T4ZVU4_9SPHN</name>
<dbReference type="Proteomes" id="UP000190044">
    <property type="component" value="Unassembled WGS sequence"/>
</dbReference>